<keyword evidence="1" id="KW-0472">Membrane</keyword>
<dbReference type="EMBL" id="CP000051">
    <property type="protein sequence ID" value="AAX50418.1"/>
    <property type="molecule type" value="Genomic_DNA"/>
</dbReference>
<reference evidence="2 3" key="1">
    <citation type="journal article" date="2005" name="Infect. Immun.">
        <title>Comparative genomic analysis of Chlamydia trachomatis oculotropic and genitotropic strains.</title>
        <authorList>
            <person name="Carlson J.H."/>
            <person name="Porcella S.F."/>
            <person name="McClarty G."/>
            <person name="Caldwell H.D."/>
        </authorList>
    </citation>
    <scope>NUCLEOTIDE SEQUENCE [LARGE SCALE GENOMIC DNA]</scope>
    <source>
        <strain evidence="3">ATCC VR-571B / DSM 19440 / HAR-13</strain>
    </source>
</reference>
<sequence length="86" mass="9162">MTISSTTTPSKSSSCFQFRETNKEPVKTYRVTSIALVAIGLLLLMISSLLLLLRVPMTMPCLVISSGCMSCGVVLVGSKIEGICFG</sequence>
<evidence type="ECO:0000256" key="1">
    <source>
        <dbReference type="SAM" id="Phobius"/>
    </source>
</evidence>
<protein>
    <submittedName>
        <fullName evidence="2">Uncharacterized protein</fullName>
    </submittedName>
</protein>
<dbReference type="HOGENOM" id="CLU_2492224_0_0_0"/>
<gene>
    <name evidence="2" type="ordered locus">CTA_0174</name>
</gene>
<keyword evidence="1" id="KW-0812">Transmembrane</keyword>
<dbReference type="RefSeq" id="WP_010725105.1">
    <property type="nucleotide sequence ID" value="NC_007429.1"/>
</dbReference>
<name>A0A0H2X0L0_CHLTA</name>
<feature type="transmembrane region" description="Helical" evidence="1">
    <location>
        <begin position="31"/>
        <end position="53"/>
    </location>
</feature>
<accession>A0A0H2X0L0</accession>
<keyword evidence="1" id="KW-1133">Transmembrane helix</keyword>
<proteinExistence type="predicted"/>
<organism evidence="2 3">
    <name type="scientific">Chlamydia trachomatis serovar A (strain ATCC VR-571B / DSM 19440 / HAR-13)</name>
    <dbReference type="NCBI Taxonomy" id="315277"/>
    <lineage>
        <taxon>Bacteria</taxon>
        <taxon>Pseudomonadati</taxon>
        <taxon>Chlamydiota</taxon>
        <taxon>Chlamydiia</taxon>
        <taxon>Chlamydiales</taxon>
        <taxon>Chlamydiaceae</taxon>
        <taxon>Chlamydia/Chlamydophila group</taxon>
        <taxon>Chlamydia</taxon>
    </lineage>
</organism>
<evidence type="ECO:0000313" key="3">
    <source>
        <dbReference type="Proteomes" id="UP000002532"/>
    </source>
</evidence>
<evidence type="ECO:0000313" key="2">
    <source>
        <dbReference type="EMBL" id="AAX50418.1"/>
    </source>
</evidence>
<dbReference type="KEGG" id="cta:CTA_0174"/>
<keyword evidence="3" id="KW-1185">Reference proteome</keyword>
<dbReference type="Proteomes" id="UP000002532">
    <property type="component" value="Chromosome"/>
</dbReference>
<dbReference type="AlphaFoldDB" id="A0A0H2X0L0"/>